<dbReference type="InterPro" id="IPR007627">
    <property type="entry name" value="RNA_pol_sigma70_r2"/>
</dbReference>
<dbReference type="InterPro" id="IPR039425">
    <property type="entry name" value="RNA_pol_sigma-70-like"/>
</dbReference>
<evidence type="ECO:0000313" key="8">
    <source>
        <dbReference type="Proteomes" id="UP000315471"/>
    </source>
</evidence>
<dbReference type="Proteomes" id="UP000315471">
    <property type="component" value="Unassembled WGS sequence"/>
</dbReference>
<dbReference type="EMBL" id="SJPY01000001">
    <property type="protein sequence ID" value="TWU45109.1"/>
    <property type="molecule type" value="Genomic_DNA"/>
</dbReference>
<dbReference type="CDD" id="cd06171">
    <property type="entry name" value="Sigma70_r4"/>
    <property type="match status" value="1"/>
</dbReference>
<protein>
    <submittedName>
        <fullName evidence="7">RNA polymerase sigma factor CnrH</fullName>
    </submittedName>
</protein>
<dbReference type="Pfam" id="PF08281">
    <property type="entry name" value="Sigma70_r4_2"/>
    <property type="match status" value="1"/>
</dbReference>
<dbReference type="InterPro" id="IPR013325">
    <property type="entry name" value="RNA_pol_sigma_r2"/>
</dbReference>
<dbReference type="Gene3D" id="1.10.1740.10">
    <property type="match status" value="1"/>
</dbReference>
<keyword evidence="8" id="KW-1185">Reference proteome</keyword>
<comment type="caution">
    <text evidence="7">The sequence shown here is derived from an EMBL/GenBank/DDBJ whole genome shotgun (WGS) entry which is preliminary data.</text>
</comment>
<evidence type="ECO:0000256" key="4">
    <source>
        <dbReference type="ARBA" id="ARBA00023163"/>
    </source>
</evidence>
<organism evidence="7 8">
    <name type="scientific">Novipirellula aureliae</name>
    <dbReference type="NCBI Taxonomy" id="2527966"/>
    <lineage>
        <taxon>Bacteria</taxon>
        <taxon>Pseudomonadati</taxon>
        <taxon>Planctomycetota</taxon>
        <taxon>Planctomycetia</taxon>
        <taxon>Pirellulales</taxon>
        <taxon>Pirellulaceae</taxon>
        <taxon>Novipirellula</taxon>
    </lineage>
</organism>
<dbReference type="InterPro" id="IPR014284">
    <property type="entry name" value="RNA_pol_sigma-70_dom"/>
</dbReference>
<dbReference type="GO" id="GO:0006352">
    <property type="term" value="P:DNA-templated transcription initiation"/>
    <property type="evidence" value="ECO:0007669"/>
    <property type="project" value="InterPro"/>
</dbReference>
<comment type="similarity">
    <text evidence="1">Belongs to the sigma-70 factor family. ECF subfamily.</text>
</comment>
<dbReference type="SUPFAM" id="SSF88659">
    <property type="entry name" value="Sigma3 and sigma4 domains of RNA polymerase sigma factors"/>
    <property type="match status" value="1"/>
</dbReference>
<evidence type="ECO:0000256" key="2">
    <source>
        <dbReference type="ARBA" id="ARBA00023015"/>
    </source>
</evidence>
<dbReference type="InterPro" id="IPR013324">
    <property type="entry name" value="RNA_pol_sigma_r3/r4-like"/>
</dbReference>
<evidence type="ECO:0000256" key="3">
    <source>
        <dbReference type="ARBA" id="ARBA00023082"/>
    </source>
</evidence>
<proteinExistence type="inferred from homology"/>
<dbReference type="Pfam" id="PF04542">
    <property type="entry name" value="Sigma70_r2"/>
    <property type="match status" value="1"/>
</dbReference>
<sequence length="163" mass="18554">MLSVYLRSLLRDEAAVDDLFQETMLVAWRRLDDCDLDRPFGPWLRGIASRLVKAHYRKQKSAPVQLHETVLAVVDRHFENITQMAGDTWDEKVAALHRCVDDLPEKQRGVIRERYFEGMPASQVACQCQISIEACKKRLQRGRAMLAECLKKKGVLDGGGVVT</sequence>
<feature type="domain" description="RNA polymerase sigma-70 region 2" evidence="5">
    <location>
        <begin position="5"/>
        <end position="60"/>
    </location>
</feature>
<keyword evidence="4" id="KW-0804">Transcription</keyword>
<dbReference type="GO" id="GO:0016987">
    <property type="term" value="F:sigma factor activity"/>
    <property type="evidence" value="ECO:0007669"/>
    <property type="project" value="UniProtKB-KW"/>
</dbReference>
<dbReference type="Gene3D" id="1.10.10.10">
    <property type="entry name" value="Winged helix-like DNA-binding domain superfamily/Winged helix DNA-binding domain"/>
    <property type="match status" value="1"/>
</dbReference>
<evidence type="ECO:0000313" key="7">
    <source>
        <dbReference type="EMBL" id="TWU45109.1"/>
    </source>
</evidence>
<dbReference type="SUPFAM" id="SSF88946">
    <property type="entry name" value="Sigma2 domain of RNA polymerase sigma factors"/>
    <property type="match status" value="1"/>
</dbReference>
<accession>A0A5C6ED22</accession>
<dbReference type="PANTHER" id="PTHR43133">
    <property type="entry name" value="RNA POLYMERASE ECF-TYPE SIGMA FACTO"/>
    <property type="match status" value="1"/>
</dbReference>
<gene>
    <name evidence="7" type="primary">cnrH_1</name>
    <name evidence="7" type="ORF">Q31b_02800</name>
</gene>
<reference evidence="7 8" key="1">
    <citation type="submission" date="2019-02" db="EMBL/GenBank/DDBJ databases">
        <title>Deep-cultivation of Planctomycetes and their phenomic and genomic characterization uncovers novel biology.</title>
        <authorList>
            <person name="Wiegand S."/>
            <person name="Jogler M."/>
            <person name="Boedeker C."/>
            <person name="Pinto D."/>
            <person name="Vollmers J."/>
            <person name="Rivas-Marin E."/>
            <person name="Kohn T."/>
            <person name="Peeters S.H."/>
            <person name="Heuer A."/>
            <person name="Rast P."/>
            <person name="Oberbeckmann S."/>
            <person name="Bunk B."/>
            <person name="Jeske O."/>
            <person name="Meyerdierks A."/>
            <person name="Storesund J.E."/>
            <person name="Kallscheuer N."/>
            <person name="Luecker S."/>
            <person name="Lage O.M."/>
            <person name="Pohl T."/>
            <person name="Merkel B.J."/>
            <person name="Hornburger P."/>
            <person name="Mueller R.-W."/>
            <person name="Bruemmer F."/>
            <person name="Labrenz M."/>
            <person name="Spormann A.M."/>
            <person name="Op Den Camp H."/>
            <person name="Overmann J."/>
            <person name="Amann R."/>
            <person name="Jetten M.S.M."/>
            <person name="Mascher T."/>
            <person name="Medema M.H."/>
            <person name="Devos D.P."/>
            <person name="Kaster A.-K."/>
            <person name="Ovreas L."/>
            <person name="Rohde M."/>
            <person name="Galperin M.Y."/>
            <person name="Jogler C."/>
        </authorList>
    </citation>
    <scope>NUCLEOTIDE SEQUENCE [LARGE SCALE GENOMIC DNA]</scope>
    <source>
        <strain evidence="7 8">Q31b</strain>
    </source>
</reference>
<dbReference type="PANTHER" id="PTHR43133:SF51">
    <property type="entry name" value="RNA POLYMERASE SIGMA FACTOR"/>
    <property type="match status" value="1"/>
</dbReference>
<keyword evidence="2" id="KW-0805">Transcription regulation</keyword>
<evidence type="ECO:0000256" key="1">
    <source>
        <dbReference type="ARBA" id="ARBA00010641"/>
    </source>
</evidence>
<feature type="domain" description="RNA polymerase sigma factor 70 region 4 type 2" evidence="6">
    <location>
        <begin position="95"/>
        <end position="146"/>
    </location>
</feature>
<dbReference type="InterPro" id="IPR036388">
    <property type="entry name" value="WH-like_DNA-bd_sf"/>
</dbReference>
<name>A0A5C6ED22_9BACT</name>
<dbReference type="NCBIfam" id="TIGR02937">
    <property type="entry name" value="sigma70-ECF"/>
    <property type="match status" value="1"/>
</dbReference>
<dbReference type="AlphaFoldDB" id="A0A5C6ED22"/>
<dbReference type="InterPro" id="IPR013249">
    <property type="entry name" value="RNA_pol_sigma70_r4_t2"/>
</dbReference>
<evidence type="ECO:0000259" key="6">
    <source>
        <dbReference type="Pfam" id="PF08281"/>
    </source>
</evidence>
<keyword evidence="3" id="KW-0731">Sigma factor</keyword>
<evidence type="ECO:0000259" key="5">
    <source>
        <dbReference type="Pfam" id="PF04542"/>
    </source>
</evidence>
<dbReference type="GO" id="GO:0003677">
    <property type="term" value="F:DNA binding"/>
    <property type="evidence" value="ECO:0007669"/>
    <property type="project" value="InterPro"/>
</dbReference>